<reference evidence="1 2" key="1">
    <citation type="submission" date="2014-09" db="EMBL/GenBank/DDBJ databases">
        <title>Cedecea neteri SSMD04 Genome Sequencing.</title>
        <authorList>
            <person name="Tan J.-Y."/>
        </authorList>
    </citation>
    <scope>NUCLEOTIDE SEQUENCE [LARGE SCALE GENOMIC DNA]</scope>
    <source>
        <strain evidence="1 2">SSMD04</strain>
    </source>
</reference>
<keyword evidence="2" id="KW-1185">Reference proteome</keyword>
<evidence type="ECO:0000313" key="2">
    <source>
        <dbReference type="Proteomes" id="UP000029481"/>
    </source>
</evidence>
<organism evidence="1 2">
    <name type="scientific">Cedecea neteri</name>
    <dbReference type="NCBI Taxonomy" id="158822"/>
    <lineage>
        <taxon>Bacteria</taxon>
        <taxon>Pseudomonadati</taxon>
        <taxon>Pseudomonadota</taxon>
        <taxon>Gammaproteobacteria</taxon>
        <taxon>Enterobacterales</taxon>
        <taxon>Enterobacteriaceae</taxon>
        <taxon>Cedecea</taxon>
    </lineage>
</organism>
<dbReference type="Proteomes" id="UP000029481">
    <property type="component" value="Chromosome"/>
</dbReference>
<name>A0A089Q755_9ENTR</name>
<accession>A0A089Q755</accession>
<sequence length="67" mass="7554">MSMKIKNDYARTFPDFEVTPKAVVAAIAMSLALRLCEDNFDDAQKLISDEWASLHTAEIVPQKPKRS</sequence>
<dbReference type="RefSeq" id="WP_038481899.1">
    <property type="nucleotide sequence ID" value="NZ_CP009451.1"/>
</dbReference>
<protein>
    <submittedName>
        <fullName evidence="1">Uncharacterized protein</fullName>
    </submittedName>
</protein>
<proteinExistence type="predicted"/>
<evidence type="ECO:0000313" key="1">
    <source>
        <dbReference type="EMBL" id="AIR07141.1"/>
    </source>
</evidence>
<dbReference type="KEGG" id="cnt:JT31_21760"/>
<dbReference type="EMBL" id="CP009451">
    <property type="protein sequence ID" value="AIR07141.1"/>
    <property type="molecule type" value="Genomic_DNA"/>
</dbReference>
<dbReference type="AlphaFoldDB" id="A0A089Q755"/>
<gene>
    <name evidence="1" type="ORF">JT31_21760</name>
</gene>